<keyword evidence="3" id="KW-1185">Reference proteome</keyword>
<dbReference type="InterPro" id="IPR059179">
    <property type="entry name" value="MLKL-like_MCAfunc"/>
</dbReference>
<feature type="domain" description="Novel STAND NTPase 1" evidence="1">
    <location>
        <begin position="177"/>
        <end position="316"/>
    </location>
</feature>
<dbReference type="AlphaFoldDB" id="A0AAD6YZN2"/>
<dbReference type="Pfam" id="PF20703">
    <property type="entry name" value="nSTAND1"/>
    <property type="match status" value="1"/>
</dbReference>
<accession>A0AAD6YZN2</accession>
<dbReference type="Proteomes" id="UP001218218">
    <property type="component" value="Unassembled WGS sequence"/>
</dbReference>
<evidence type="ECO:0000259" key="1">
    <source>
        <dbReference type="Pfam" id="PF20703"/>
    </source>
</evidence>
<dbReference type="Gene3D" id="1.20.930.20">
    <property type="entry name" value="Adaptor protein Cbl, N-terminal domain"/>
    <property type="match status" value="1"/>
</dbReference>
<comment type="caution">
    <text evidence="2">The sequence shown here is derived from an EMBL/GenBank/DDBJ whole genome shotgun (WGS) entry which is preliminary data.</text>
</comment>
<dbReference type="SUPFAM" id="SSF48452">
    <property type="entry name" value="TPR-like"/>
    <property type="match status" value="2"/>
</dbReference>
<dbReference type="InterPro" id="IPR036537">
    <property type="entry name" value="Adaptor_Cbl_N_dom_sf"/>
</dbReference>
<reference evidence="2" key="1">
    <citation type="submission" date="2023-03" db="EMBL/GenBank/DDBJ databases">
        <title>Massive genome expansion in bonnet fungi (Mycena s.s.) driven by repeated elements and novel gene families across ecological guilds.</title>
        <authorList>
            <consortium name="Lawrence Berkeley National Laboratory"/>
            <person name="Harder C.B."/>
            <person name="Miyauchi S."/>
            <person name="Viragh M."/>
            <person name="Kuo A."/>
            <person name="Thoen E."/>
            <person name="Andreopoulos B."/>
            <person name="Lu D."/>
            <person name="Skrede I."/>
            <person name="Drula E."/>
            <person name="Henrissat B."/>
            <person name="Morin E."/>
            <person name="Kohler A."/>
            <person name="Barry K."/>
            <person name="LaButti K."/>
            <person name="Morin E."/>
            <person name="Salamov A."/>
            <person name="Lipzen A."/>
            <person name="Mereny Z."/>
            <person name="Hegedus B."/>
            <person name="Baldrian P."/>
            <person name="Stursova M."/>
            <person name="Weitz H."/>
            <person name="Taylor A."/>
            <person name="Grigoriev I.V."/>
            <person name="Nagy L.G."/>
            <person name="Martin F."/>
            <person name="Kauserud H."/>
        </authorList>
    </citation>
    <scope>NUCLEOTIDE SEQUENCE</scope>
    <source>
        <strain evidence="2">CBHHK002</strain>
    </source>
</reference>
<evidence type="ECO:0000313" key="3">
    <source>
        <dbReference type="Proteomes" id="UP001218218"/>
    </source>
</evidence>
<dbReference type="InterPro" id="IPR011990">
    <property type="entry name" value="TPR-like_helical_dom_sf"/>
</dbReference>
<name>A0AAD6YZN2_9AGAR</name>
<dbReference type="GO" id="GO:0007166">
    <property type="term" value="P:cell surface receptor signaling pathway"/>
    <property type="evidence" value="ECO:0007669"/>
    <property type="project" value="InterPro"/>
</dbReference>
<evidence type="ECO:0000313" key="2">
    <source>
        <dbReference type="EMBL" id="KAJ7302385.1"/>
    </source>
</evidence>
<gene>
    <name evidence="2" type="ORF">DFH08DRAFT_826711</name>
</gene>
<dbReference type="PANTHER" id="PTHR47691">
    <property type="entry name" value="REGULATOR-RELATED"/>
    <property type="match status" value="1"/>
</dbReference>
<dbReference type="SUPFAM" id="SSF52540">
    <property type="entry name" value="P-loop containing nucleoside triphosphate hydrolases"/>
    <property type="match status" value="1"/>
</dbReference>
<dbReference type="CDD" id="cd21037">
    <property type="entry name" value="MLKL_NTD"/>
    <property type="match status" value="1"/>
</dbReference>
<dbReference type="InterPro" id="IPR027417">
    <property type="entry name" value="P-loop_NTPase"/>
</dbReference>
<organism evidence="2 3">
    <name type="scientific">Mycena albidolilacea</name>
    <dbReference type="NCBI Taxonomy" id="1033008"/>
    <lineage>
        <taxon>Eukaryota</taxon>
        <taxon>Fungi</taxon>
        <taxon>Dikarya</taxon>
        <taxon>Basidiomycota</taxon>
        <taxon>Agaricomycotina</taxon>
        <taxon>Agaricomycetes</taxon>
        <taxon>Agaricomycetidae</taxon>
        <taxon>Agaricales</taxon>
        <taxon>Marasmiineae</taxon>
        <taxon>Mycenaceae</taxon>
        <taxon>Mycena</taxon>
    </lineage>
</organism>
<dbReference type="EMBL" id="JARIHO010000117">
    <property type="protein sequence ID" value="KAJ7302385.1"/>
    <property type="molecule type" value="Genomic_DNA"/>
</dbReference>
<dbReference type="Gene3D" id="3.40.50.300">
    <property type="entry name" value="P-loop containing nucleotide triphosphate hydrolases"/>
    <property type="match status" value="1"/>
</dbReference>
<dbReference type="PANTHER" id="PTHR47691:SF3">
    <property type="entry name" value="HTH-TYPE TRANSCRIPTIONAL REGULATOR RV0890C-RELATED"/>
    <property type="match status" value="1"/>
</dbReference>
<proteinExistence type="predicted"/>
<sequence length="1048" mass="116996">MPRQPTVTEIHLDNITACLTPALTLLNELNNAFSPPFLQSISNTIRSLINAVQSETPGFLPLAMLDHIGKFMETLHKIYTFIEAQQNGKKIKQLFRNREMKNLLEDCHAGLYQAQEVFGTSKKEAELMHKQLLELIQTCSDASTISDASTMSYGSLVYWGANELKNSSNSFSMLPSKPKIFHGRESDLDKIMKMLSQQSPRIAILGGGGMGKTSLATAVLHHPDTSAIFKHRFFVSAESATTSIELATLIGLHVGLNPGQDLTKPVIQYFSRKPSCLLILDNLETVWEPIKSRSGIEEFLNLLTEVEHLALIITMRGAERPAKVQWTYPLLLPLQPLSNDAAHQTFMDITDNAYAIEDTNQLLQFTDNMPLAVDLIAHLVDYEGLSNVLTRWETEKTSLLSVGHDRKSNLDASISLSLSSPRITSDSKELLSLLSILPNGLSDAELVQSGLPIPNILGCKAILQATSLVYQDGNKRLLSLIPVREHIQRFLPPSQSLMQSLRKHFYELLELYQKYNGEQLRPVVNQITLNLGNLQEVLQRGLYSSDPNLADTIYCTLSLNSFYRLTGRGSTWLMDHIQSILPQPCDHRLEIHLLIEVLKSYRSYPTHIPEQLITQAITHFQHVKDHLLESKFCEAVGMCASDHQSDSPRAMQFFQQALELSKLCDDSNQQCGVLICIAWLKYNAGDYCTAQIHASEAQRLSKLSADLYQEARAHQVGGACCRILGDYQESMAQLHRARKIIGICGLSEGYLDRGITLDQAEIHLLKSEYVQARSIFSQVVEATSADQNAHAYACALLSIALIDVKIGVAADNVYQNLNKAKDILRYNHLWGIPICDMIQADMELRGEKFDLARVKFQECLHSAWGIDNATESFCLEGLANIKAWHAIRPQYMWPVIYVGHAHKSKSKLGLHKGLLFLGDVFIAHNDEETAMNLYMVALEGFTHMDVHYSRAQCMLRLGDLANKQGNTSAAIGQWKAAQLLLEQSLQAKDVAQIDSRLATIEKAHQKALVELGTLHAPGQFLNKETSEIGEVRDIVYEDAEDGVAPIPV</sequence>
<protein>
    <recommendedName>
        <fullName evidence="1">Novel STAND NTPase 1 domain-containing protein</fullName>
    </recommendedName>
</protein>
<dbReference type="Gene3D" id="1.25.40.10">
    <property type="entry name" value="Tetratricopeptide repeat domain"/>
    <property type="match status" value="2"/>
</dbReference>
<dbReference type="InterPro" id="IPR049052">
    <property type="entry name" value="nSTAND1"/>
</dbReference>